<dbReference type="KEGG" id="dpd:Deipe_0132"/>
<dbReference type="STRING" id="937777.Deipe_0132"/>
<dbReference type="InterPro" id="IPR009056">
    <property type="entry name" value="Cyt_c-like_dom"/>
</dbReference>
<feature type="compositionally biased region" description="Polar residues" evidence="7">
    <location>
        <begin position="64"/>
        <end position="75"/>
    </location>
</feature>
<sequence length="223" mass="22549">MSMTLLLALGLGGGYYAYHLGVSAHGEAAVEEPRGGELRPGSGAGPQDGPDGRTEATGGEANGGQAQTGTQNNDQAGEAGQAGTDNQGNLTTQPGSVPEANRRSTEQSQNQSSGVVSGGTAEAQNASLEGNAESGETLFNANCQGCHGANAKGVLGPSLVEDGGAADWQFADFRRALFRGVTPDGDSLNATMPRYGAVALQPKGQPASDQDLADIQAHLKNLK</sequence>
<keyword evidence="3 6" id="KW-0479">Metal-binding</keyword>
<accession>K9ZYB0</accession>
<dbReference type="Proteomes" id="UP000010467">
    <property type="component" value="Chromosome"/>
</dbReference>
<feature type="domain" description="Cytochrome c" evidence="8">
    <location>
        <begin position="130"/>
        <end position="223"/>
    </location>
</feature>
<keyword evidence="2 6" id="KW-0349">Heme</keyword>
<dbReference type="PANTHER" id="PTHR37823">
    <property type="entry name" value="CYTOCHROME C-553-LIKE"/>
    <property type="match status" value="1"/>
</dbReference>
<evidence type="ECO:0000256" key="3">
    <source>
        <dbReference type="ARBA" id="ARBA00022723"/>
    </source>
</evidence>
<evidence type="ECO:0000256" key="5">
    <source>
        <dbReference type="ARBA" id="ARBA00023004"/>
    </source>
</evidence>
<dbReference type="Gene3D" id="1.10.760.10">
    <property type="entry name" value="Cytochrome c-like domain"/>
    <property type="match status" value="1"/>
</dbReference>
<dbReference type="InterPro" id="IPR051811">
    <property type="entry name" value="Cytochrome_c550/c551-like"/>
</dbReference>
<name>K9ZYB0_DEIPD</name>
<organism evidence="9 10">
    <name type="scientific">Deinococcus peraridilitoris (strain DSM 19664 / LMG 22246 / CIP 109416 / KR-200)</name>
    <dbReference type="NCBI Taxonomy" id="937777"/>
    <lineage>
        <taxon>Bacteria</taxon>
        <taxon>Thermotogati</taxon>
        <taxon>Deinococcota</taxon>
        <taxon>Deinococci</taxon>
        <taxon>Deinococcales</taxon>
        <taxon>Deinococcaceae</taxon>
        <taxon>Deinococcus</taxon>
    </lineage>
</organism>
<evidence type="ECO:0000256" key="2">
    <source>
        <dbReference type="ARBA" id="ARBA00022617"/>
    </source>
</evidence>
<evidence type="ECO:0000256" key="7">
    <source>
        <dbReference type="SAM" id="MobiDB-lite"/>
    </source>
</evidence>
<dbReference type="Pfam" id="PF00034">
    <property type="entry name" value="Cytochrom_C"/>
    <property type="match status" value="1"/>
</dbReference>
<feature type="region of interest" description="Disordered" evidence="7">
    <location>
        <begin position="29"/>
        <end position="123"/>
    </location>
</feature>
<keyword evidence="5 6" id="KW-0408">Iron</keyword>
<dbReference type="PANTHER" id="PTHR37823:SF1">
    <property type="entry name" value="CYTOCHROME C-553-LIKE"/>
    <property type="match status" value="1"/>
</dbReference>
<evidence type="ECO:0000256" key="4">
    <source>
        <dbReference type="ARBA" id="ARBA00022982"/>
    </source>
</evidence>
<dbReference type="eggNOG" id="COG2010">
    <property type="taxonomic scope" value="Bacteria"/>
</dbReference>
<feature type="compositionally biased region" description="Low complexity" evidence="7">
    <location>
        <begin position="107"/>
        <end position="119"/>
    </location>
</feature>
<dbReference type="InterPro" id="IPR036909">
    <property type="entry name" value="Cyt_c-like_dom_sf"/>
</dbReference>
<evidence type="ECO:0000256" key="1">
    <source>
        <dbReference type="ARBA" id="ARBA00022448"/>
    </source>
</evidence>
<dbReference type="PROSITE" id="PS51007">
    <property type="entry name" value="CYTC"/>
    <property type="match status" value="1"/>
</dbReference>
<dbReference type="GO" id="GO:0046872">
    <property type="term" value="F:metal ion binding"/>
    <property type="evidence" value="ECO:0007669"/>
    <property type="project" value="UniProtKB-KW"/>
</dbReference>
<dbReference type="PATRIC" id="fig|937777.3.peg.138"/>
<dbReference type="GO" id="GO:0020037">
    <property type="term" value="F:heme binding"/>
    <property type="evidence" value="ECO:0007669"/>
    <property type="project" value="InterPro"/>
</dbReference>
<evidence type="ECO:0000259" key="8">
    <source>
        <dbReference type="PROSITE" id="PS51007"/>
    </source>
</evidence>
<feature type="compositionally biased region" description="Polar residues" evidence="7">
    <location>
        <begin position="83"/>
        <end position="95"/>
    </location>
</feature>
<evidence type="ECO:0000313" key="9">
    <source>
        <dbReference type="EMBL" id="AFZ65740.1"/>
    </source>
</evidence>
<reference evidence="10" key="1">
    <citation type="submission" date="2012-03" db="EMBL/GenBank/DDBJ databases">
        <title>Complete sequence of chromosome of Deinococcus peraridilitoris DSM 19664.</title>
        <authorList>
            <person name="Lucas S."/>
            <person name="Copeland A."/>
            <person name="Lapidus A."/>
            <person name="Glavina del Rio T."/>
            <person name="Dalin E."/>
            <person name="Tice H."/>
            <person name="Bruce D."/>
            <person name="Goodwin L."/>
            <person name="Pitluck S."/>
            <person name="Peters L."/>
            <person name="Mikhailova N."/>
            <person name="Lu M."/>
            <person name="Kyrpides N."/>
            <person name="Mavromatis K."/>
            <person name="Ivanova N."/>
            <person name="Brettin T."/>
            <person name="Detter J.C."/>
            <person name="Han C."/>
            <person name="Larimer F."/>
            <person name="Land M."/>
            <person name="Hauser L."/>
            <person name="Markowitz V."/>
            <person name="Cheng J.-F."/>
            <person name="Hugenholtz P."/>
            <person name="Woyke T."/>
            <person name="Wu D."/>
            <person name="Pukall R."/>
            <person name="Steenblock K."/>
            <person name="Brambilla E."/>
            <person name="Klenk H.-P."/>
            <person name="Eisen J.A."/>
        </authorList>
    </citation>
    <scope>NUCLEOTIDE SEQUENCE [LARGE SCALE GENOMIC DNA]</scope>
    <source>
        <strain evidence="10">DSM 19664 / LMG 22246 / CIP 109416 / KR-200</strain>
    </source>
</reference>
<dbReference type="AlphaFoldDB" id="K9ZYB0"/>
<keyword evidence="1" id="KW-0813">Transport</keyword>
<gene>
    <name evidence="9" type="ordered locus">Deipe_0132</name>
</gene>
<dbReference type="HOGENOM" id="CLU_1238555_0_0_0"/>
<evidence type="ECO:0000256" key="6">
    <source>
        <dbReference type="PROSITE-ProRule" id="PRU00433"/>
    </source>
</evidence>
<dbReference type="SUPFAM" id="SSF46626">
    <property type="entry name" value="Cytochrome c"/>
    <property type="match status" value="1"/>
</dbReference>
<proteinExistence type="predicted"/>
<evidence type="ECO:0000313" key="10">
    <source>
        <dbReference type="Proteomes" id="UP000010467"/>
    </source>
</evidence>
<keyword evidence="4" id="KW-0249">Electron transport</keyword>
<dbReference type="EMBL" id="CP003382">
    <property type="protein sequence ID" value="AFZ65740.1"/>
    <property type="molecule type" value="Genomic_DNA"/>
</dbReference>
<keyword evidence="10" id="KW-1185">Reference proteome</keyword>
<dbReference type="GO" id="GO:0009055">
    <property type="term" value="F:electron transfer activity"/>
    <property type="evidence" value="ECO:0007669"/>
    <property type="project" value="InterPro"/>
</dbReference>
<protein>
    <submittedName>
        <fullName evidence="9">Cytochrome c2</fullName>
    </submittedName>
</protein>